<evidence type="ECO:0000256" key="3">
    <source>
        <dbReference type="ARBA" id="ARBA00023237"/>
    </source>
</evidence>
<reference evidence="7 8" key="1">
    <citation type="submission" date="2018-07" db="EMBL/GenBank/DDBJ databases">
        <title>Thalassococcus profundi sp. nov., a marine bacterium isolated from deep seawater of Okinawa Trough.</title>
        <authorList>
            <person name="Yu M."/>
        </authorList>
    </citation>
    <scope>NUCLEOTIDE SEQUENCE [LARGE SCALE GENOMIC DNA]</scope>
    <source>
        <strain evidence="7 8">WRAS1</strain>
    </source>
</reference>
<evidence type="ECO:0000256" key="5">
    <source>
        <dbReference type="SAM" id="SignalP"/>
    </source>
</evidence>
<name>A0A369TYW8_9RHOB</name>
<keyword evidence="2 4" id="KW-0472">Membrane</keyword>
<accession>A0A369TYW8</accession>
<dbReference type="Proteomes" id="UP000253977">
    <property type="component" value="Unassembled WGS sequence"/>
</dbReference>
<dbReference type="CDD" id="cd07185">
    <property type="entry name" value="OmpA_C-like"/>
    <property type="match status" value="1"/>
</dbReference>
<dbReference type="PANTHER" id="PTHR30329:SF21">
    <property type="entry name" value="LIPOPROTEIN YIAD-RELATED"/>
    <property type="match status" value="1"/>
</dbReference>
<comment type="caution">
    <text evidence="7">The sequence shown here is derived from an EMBL/GenBank/DDBJ whole genome shotgun (WGS) entry which is preliminary data.</text>
</comment>
<dbReference type="OrthoDB" id="9792021at2"/>
<dbReference type="PROSITE" id="PS51123">
    <property type="entry name" value="OMPA_2"/>
    <property type="match status" value="1"/>
</dbReference>
<dbReference type="InterPro" id="IPR050330">
    <property type="entry name" value="Bact_OuterMem_StrucFunc"/>
</dbReference>
<dbReference type="InterPro" id="IPR006664">
    <property type="entry name" value="OMP_bac"/>
</dbReference>
<keyword evidence="3" id="KW-0998">Cell outer membrane</keyword>
<dbReference type="GO" id="GO:0009279">
    <property type="term" value="C:cell outer membrane"/>
    <property type="evidence" value="ECO:0007669"/>
    <property type="project" value="UniProtKB-SubCell"/>
</dbReference>
<keyword evidence="5" id="KW-0732">Signal</keyword>
<dbReference type="SUPFAM" id="SSF103088">
    <property type="entry name" value="OmpA-like"/>
    <property type="match status" value="1"/>
</dbReference>
<evidence type="ECO:0000313" key="7">
    <source>
        <dbReference type="EMBL" id="RDD68166.1"/>
    </source>
</evidence>
<evidence type="ECO:0000256" key="2">
    <source>
        <dbReference type="ARBA" id="ARBA00023136"/>
    </source>
</evidence>
<evidence type="ECO:0000313" key="8">
    <source>
        <dbReference type="Proteomes" id="UP000253977"/>
    </source>
</evidence>
<evidence type="ECO:0000259" key="6">
    <source>
        <dbReference type="PROSITE" id="PS51123"/>
    </source>
</evidence>
<gene>
    <name evidence="7" type="ORF">DU478_01470</name>
</gene>
<feature type="signal peptide" evidence="5">
    <location>
        <begin position="1"/>
        <end position="23"/>
    </location>
</feature>
<feature type="domain" description="OmpA-like" evidence="6">
    <location>
        <begin position="194"/>
        <end position="310"/>
    </location>
</feature>
<dbReference type="PANTHER" id="PTHR30329">
    <property type="entry name" value="STATOR ELEMENT OF FLAGELLAR MOTOR COMPLEX"/>
    <property type="match status" value="1"/>
</dbReference>
<dbReference type="PRINTS" id="PR01021">
    <property type="entry name" value="OMPADOMAIN"/>
</dbReference>
<sequence>MTTITHRRASAGLILCLAWPAAALELPQGARMLTETTSEQSSYRLPTGPWQDEGGIPSARVEGAVTRQAWRIDGQSATTLQLLAPLRAQLLSDGFEVVFECAASVCGGFDFRFETEVLPGPAMYVNLTDYRFLSARRTGADAEAVSLLVSRTSSAGFVQIIRVGTGEEPPDPVTATLPTDPAPEPGSLARELERAGHVVLPDLDFASGSSDLGDGAVPSLDRIADYLQANPQRQIVFVGHTDATGSLDANIALSRRRAEAAVRYLDRRHGLDGSRVSAEGVGYLAPLASNLSDEGRRRNRRIEAVLSSTE</sequence>
<organism evidence="7 8">
    <name type="scientific">Thalassococcus profundi</name>
    <dbReference type="NCBI Taxonomy" id="2282382"/>
    <lineage>
        <taxon>Bacteria</taxon>
        <taxon>Pseudomonadati</taxon>
        <taxon>Pseudomonadota</taxon>
        <taxon>Alphaproteobacteria</taxon>
        <taxon>Rhodobacterales</taxon>
        <taxon>Roseobacteraceae</taxon>
        <taxon>Thalassococcus</taxon>
    </lineage>
</organism>
<dbReference type="EMBL" id="QPMK01000001">
    <property type="protein sequence ID" value="RDD68166.1"/>
    <property type="molecule type" value="Genomic_DNA"/>
</dbReference>
<dbReference type="Pfam" id="PF00691">
    <property type="entry name" value="OmpA"/>
    <property type="match status" value="1"/>
</dbReference>
<dbReference type="Gene3D" id="3.30.1330.60">
    <property type="entry name" value="OmpA-like domain"/>
    <property type="match status" value="1"/>
</dbReference>
<dbReference type="InterPro" id="IPR036737">
    <property type="entry name" value="OmpA-like_sf"/>
</dbReference>
<feature type="chain" id="PRO_5016787507" evidence="5">
    <location>
        <begin position="24"/>
        <end position="310"/>
    </location>
</feature>
<dbReference type="AlphaFoldDB" id="A0A369TYW8"/>
<keyword evidence="8" id="KW-1185">Reference proteome</keyword>
<dbReference type="RefSeq" id="WP_114509145.1">
    <property type="nucleotide sequence ID" value="NZ_QPMK01000001.1"/>
</dbReference>
<proteinExistence type="predicted"/>
<evidence type="ECO:0000256" key="1">
    <source>
        <dbReference type="ARBA" id="ARBA00004442"/>
    </source>
</evidence>
<comment type="subcellular location">
    <subcellularLocation>
        <location evidence="1">Cell outer membrane</location>
    </subcellularLocation>
</comment>
<evidence type="ECO:0000256" key="4">
    <source>
        <dbReference type="PROSITE-ProRule" id="PRU00473"/>
    </source>
</evidence>
<dbReference type="InterPro" id="IPR006665">
    <property type="entry name" value="OmpA-like"/>
</dbReference>
<protein>
    <submittedName>
        <fullName evidence="7">OmpA family protein</fullName>
    </submittedName>
</protein>